<accession>A0A377J2K5</accession>
<evidence type="ECO:0000256" key="2">
    <source>
        <dbReference type="ARBA" id="ARBA00022692"/>
    </source>
</evidence>
<reference evidence="8 9" key="1">
    <citation type="submission" date="2018-06" db="EMBL/GenBank/DDBJ databases">
        <authorList>
            <consortium name="Pathogen Informatics"/>
            <person name="Doyle S."/>
        </authorList>
    </citation>
    <scope>NUCLEOTIDE SEQUENCE [LARGE SCALE GENOMIC DNA]</scope>
    <source>
        <strain evidence="8 9">NCTC12410</strain>
    </source>
</reference>
<dbReference type="GO" id="GO:0042884">
    <property type="term" value="P:microcin transport"/>
    <property type="evidence" value="ECO:0007669"/>
    <property type="project" value="TreeGrafter"/>
</dbReference>
<evidence type="ECO:0000313" key="8">
    <source>
        <dbReference type="EMBL" id="STO96579.1"/>
    </source>
</evidence>
<dbReference type="PANTHER" id="PTHR30325">
    <property type="entry name" value="MEMBRANE COMPONENT OF ABC TRANSPORTER"/>
    <property type="match status" value="1"/>
</dbReference>
<keyword evidence="4 5" id="KW-0472">Membrane</keyword>
<feature type="region of interest" description="Disordered" evidence="6">
    <location>
        <begin position="137"/>
        <end position="166"/>
    </location>
</feature>
<feature type="transmembrane region" description="Helical" evidence="5">
    <location>
        <begin position="477"/>
        <end position="499"/>
    </location>
</feature>
<evidence type="ECO:0000313" key="9">
    <source>
        <dbReference type="Proteomes" id="UP000254841"/>
    </source>
</evidence>
<dbReference type="PANTHER" id="PTHR30325:SF0">
    <property type="entry name" value="INNER MEMBRANE ABC TRANSPORTER PERMEASE PROTEIN YEJE"/>
    <property type="match status" value="1"/>
</dbReference>
<feature type="transmembrane region" description="Helical" evidence="5">
    <location>
        <begin position="416"/>
        <end position="435"/>
    </location>
</feature>
<evidence type="ECO:0000256" key="5">
    <source>
        <dbReference type="RuleBase" id="RU363032"/>
    </source>
</evidence>
<feature type="transmembrane region" description="Helical" evidence="5">
    <location>
        <begin position="312"/>
        <end position="336"/>
    </location>
</feature>
<keyword evidence="2 5" id="KW-0812">Transmembrane</keyword>
<feature type="region of interest" description="Disordered" evidence="6">
    <location>
        <begin position="1"/>
        <end position="37"/>
    </location>
</feature>
<feature type="compositionally biased region" description="Basic and acidic residues" evidence="6">
    <location>
        <begin position="1"/>
        <end position="36"/>
    </location>
</feature>
<dbReference type="PROSITE" id="PS50928">
    <property type="entry name" value="ABC_TM1"/>
    <property type="match status" value="1"/>
</dbReference>
<dbReference type="InterPro" id="IPR035906">
    <property type="entry name" value="MetI-like_sf"/>
</dbReference>
<sequence>MDSRDFASAEKMDYRADFQSARNDRKNNADSKKMDSRLNAPFLSSRAVCQHGVAIHKGAQADSKKNAQNANPLESLFEHNAPISSSRDTALAVAWRSTSNNAQKPQKVDCHADFQSARNDRKNNAYTSTSTACNDGDISPATQYDNKKVDSSDKAQSVKTPAKDSSDFTQSHRLRLWQNRWHTFAKNTRARISLYLFAALCLLALLAPLLANHKPLLIYHNAHFYFPLWQSYPESTFGGDFDTEPDYNDPYMQELLRDSFVLKAPIPYSYDTIVLDLHAPAPTPPSLRHWLGTDDQARDVLARLIYGVRTSIAFGLILSACSVVIGIAIGGLQGYYGGLLDLIGQRGIEVYASIPLLFLLIILSSFITPSFWWILGIVLAFSWISLSAIVRAEFLKVRESLYVKAARALGASDMRIMLMHILPNACVATIAYVPFLMVGSIGTLVTLDFLGFGMPVGSASLGELLEQGKNNLASPHLALSGFSAVALLLSLLCFIGEGVRDALNPSAQPR</sequence>
<dbReference type="GO" id="GO:0055085">
    <property type="term" value="P:transmembrane transport"/>
    <property type="evidence" value="ECO:0007669"/>
    <property type="project" value="InterPro"/>
</dbReference>
<feature type="transmembrane region" description="Helical" evidence="5">
    <location>
        <begin position="192"/>
        <end position="211"/>
    </location>
</feature>
<dbReference type="Pfam" id="PF00528">
    <property type="entry name" value="BPD_transp_1"/>
    <property type="match status" value="1"/>
</dbReference>
<gene>
    <name evidence="8" type="primary">yejE</name>
    <name evidence="8" type="ORF">NCTC12410_00393</name>
</gene>
<evidence type="ECO:0000256" key="1">
    <source>
        <dbReference type="ARBA" id="ARBA00004651"/>
    </source>
</evidence>
<name>A0A377J2K5_9HELI</name>
<keyword evidence="3 5" id="KW-1133">Transmembrane helix</keyword>
<protein>
    <submittedName>
        <fullName evidence="8">Oligopeptide transport system permease OppC</fullName>
    </submittedName>
</protein>
<comment type="subcellular location">
    <subcellularLocation>
        <location evidence="1 5">Cell membrane</location>
        <topology evidence="1 5">Multi-pass membrane protein</topology>
    </subcellularLocation>
</comment>
<feature type="transmembrane region" description="Helical" evidence="5">
    <location>
        <begin position="348"/>
        <end position="367"/>
    </location>
</feature>
<evidence type="ECO:0000259" key="7">
    <source>
        <dbReference type="PROSITE" id="PS50928"/>
    </source>
</evidence>
<proteinExistence type="inferred from homology"/>
<dbReference type="InterPro" id="IPR000515">
    <property type="entry name" value="MetI-like"/>
</dbReference>
<dbReference type="Pfam" id="PF12911">
    <property type="entry name" value="OppC_N"/>
    <property type="match status" value="1"/>
</dbReference>
<dbReference type="Gene3D" id="1.10.3720.10">
    <property type="entry name" value="MetI-like"/>
    <property type="match status" value="1"/>
</dbReference>
<evidence type="ECO:0000256" key="4">
    <source>
        <dbReference type="ARBA" id="ARBA00023136"/>
    </source>
</evidence>
<dbReference type="SUPFAM" id="SSF161098">
    <property type="entry name" value="MetI-like"/>
    <property type="match status" value="1"/>
</dbReference>
<evidence type="ECO:0000256" key="3">
    <source>
        <dbReference type="ARBA" id="ARBA00022989"/>
    </source>
</evidence>
<dbReference type="CDD" id="cd06261">
    <property type="entry name" value="TM_PBP2"/>
    <property type="match status" value="1"/>
</dbReference>
<comment type="similarity">
    <text evidence="5">Belongs to the binding-protein-dependent transport system permease family.</text>
</comment>
<organism evidence="8 9">
    <name type="scientific">Helicobacter canis</name>
    <dbReference type="NCBI Taxonomy" id="29419"/>
    <lineage>
        <taxon>Bacteria</taxon>
        <taxon>Pseudomonadati</taxon>
        <taxon>Campylobacterota</taxon>
        <taxon>Epsilonproteobacteria</taxon>
        <taxon>Campylobacterales</taxon>
        <taxon>Helicobacteraceae</taxon>
        <taxon>Helicobacter</taxon>
    </lineage>
</organism>
<feature type="domain" description="ABC transmembrane type-1" evidence="7">
    <location>
        <begin position="308"/>
        <end position="500"/>
    </location>
</feature>
<dbReference type="Proteomes" id="UP000254841">
    <property type="component" value="Unassembled WGS sequence"/>
</dbReference>
<evidence type="ECO:0000256" key="6">
    <source>
        <dbReference type="SAM" id="MobiDB-lite"/>
    </source>
</evidence>
<dbReference type="GO" id="GO:0005886">
    <property type="term" value="C:plasma membrane"/>
    <property type="evidence" value="ECO:0007669"/>
    <property type="project" value="UniProtKB-SubCell"/>
</dbReference>
<dbReference type="AlphaFoldDB" id="A0A377J2K5"/>
<dbReference type="InterPro" id="IPR025966">
    <property type="entry name" value="OppC_N"/>
</dbReference>
<feature type="transmembrane region" description="Helical" evidence="5">
    <location>
        <begin position="373"/>
        <end position="395"/>
    </location>
</feature>
<keyword evidence="5" id="KW-0813">Transport</keyword>
<dbReference type="EMBL" id="UGHV01000001">
    <property type="protein sequence ID" value="STO96579.1"/>
    <property type="molecule type" value="Genomic_DNA"/>
</dbReference>